<sequence>MKLKLNLLLKSSLVFVLSIHTVETAVYGVYGTVEREMTKTCMRLETSCSTYEDCGYRSGEGRCCYQGSCYAAVSFSFSSWESSCGIENMDSNCEIGLSS</sequence>
<reference evidence="2 3" key="1">
    <citation type="submission" date="2023-03" db="EMBL/GenBank/DDBJ databases">
        <title>Genome sequence of Lichtheimia ornata CBS 291.66.</title>
        <authorList>
            <person name="Mohabir J.T."/>
            <person name="Shea T.P."/>
            <person name="Kurbessoian T."/>
            <person name="Berby B."/>
            <person name="Fontaine J."/>
            <person name="Livny J."/>
            <person name="Gnirke A."/>
            <person name="Stajich J.E."/>
            <person name="Cuomo C.A."/>
        </authorList>
    </citation>
    <scope>NUCLEOTIDE SEQUENCE [LARGE SCALE GENOMIC DNA]</scope>
    <source>
        <strain evidence="2">CBS 291.66</strain>
    </source>
</reference>
<feature type="signal peptide" evidence="1">
    <location>
        <begin position="1"/>
        <end position="24"/>
    </location>
</feature>
<keyword evidence="3" id="KW-1185">Reference proteome</keyword>
<keyword evidence="1" id="KW-0732">Signal</keyword>
<protein>
    <submittedName>
        <fullName evidence="2">Uncharacterized protein</fullName>
    </submittedName>
</protein>
<dbReference type="Proteomes" id="UP001234581">
    <property type="component" value="Unassembled WGS sequence"/>
</dbReference>
<dbReference type="AlphaFoldDB" id="A0AAD7XR37"/>
<name>A0AAD7XR37_9FUNG</name>
<feature type="chain" id="PRO_5041945770" evidence="1">
    <location>
        <begin position="25"/>
        <end position="99"/>
    </location>
</feature>
<proteinExistence type="predicted"/>
<dbReference type="EMBL" id="JARTCD010000074">
    <property type="protein sequence ID" value="KAJ8653659.1"/>
    <property type="molecule type" value="Genomic_DNA"/>
</dbReference>
<accession>A0AAD7XR37</accession>
<dbReference type="GeneID" id="83218100"/>
<evidence type="ECO:0000313" key="3">
    <source>
        <dbReference type="Proteomes" id="UP001234581"/>
    </source>
</evidence>
<evidence type="ECO:0000256" key="1">
    <source>
        <dbReference type="SAM" id="SignalP"/>
    </source>
</evidence>
<comment type="caution">
    <text evidence="2">The sequence shown here is derived from an EMBL/GenBank/DDBJ whole genome shotgun (WGS) entry which is preliminary data.</text>
</comment>
<gene>
    <name evidence="2" type="ORF">O0I10_010697</name>
</gene>
<dbReference type="RefSeq" id="XP_058338573.1">
    <property type="nucleotide sequence ID" value="XM_058490675.1"/>
</dbReference>
<evidence type="ECO:0000313" key="2">
    <source>
        <dbReference type="EMBL" id="KAJ8653659.1"/>
    </source>
</evidence>
<organism evidence="2 3">
    <name type="scientific">Lichtheimia ornata</name>
    <dbReference type="NCBI Taxonomy" id="688661"/>
    <lineage>
        <taxon>Eukaryota</taxon>
        <taxon>Fungi</taxon>
        <taxon>Fungi incertae sedis</taxon>
        <taxon>Mucoromycota</taxon>
        <taxon>Mucoromycotina</taxon>
        <taxon>Mucoromycetes</taxon>
        <taxon>Mucorales</taxon>
        <taxon>Lichtheimiaceae</taxon>
        <taxon>Lichtheimia</taxon>
    </lineage>
</organism>